<dbReference type="PROSITE" id="PS00108">
    <property type="entry name" value="PROTEIN_KINASE_ST"/>
    <property type="match status" value="1"/>
</dbReference>
<dbReference type="Gene3D" id="1.10.510.10">
    <property type="entry name" value="Transferase(Phosphotransferase) domain 1"/>
    <property type="match status" value="1"/>
</dbReference>
<dbReference type="Gene3D" id="3.30.200.20">
    <property type="entry name" value="Phosphorylase Kinase, domain 1"/>
    <property type="match status" value="1"/>
</dbReference>
<dbReference type="PROSITE" id="PS50011">
    <property type="entry name" value="PROTEIN_KINASE_DOM"/>
    <property type="match status" value="1"/>
</dbReference>
<dbReference type="CDD" id="cd14014">
    <property type="entry name" value="STKc_PknB_like"/>
    <property type="match status" value="1"/>
</dbReference>
<dbReference type="EC" id="2.7.11.1" evidence="1"/>
<feature type="domain" description="PASTA" evidence="11">
    <location>
        <begin position="373"/>
        <end position="440"/>
    </location>
</feature>
<comment type="catalytic activity">
    <reaction evidence="7">
        <text>L-threonyl-[protein] + ATP = O-phospho-L-threonyl-[protein] + ADP + H(+)</text>
        <dbReference type="Rhea" id="RHEA:46608"/>
        <dbReference type="Rhea" id="RHEA-COMP:11060"/>
        <dbReference type="Rhea" id="RHEA-COMP:11605"/>
        <dbReference type="ChEBI" id="CHEBI:15378"/>
        <dbReference type="ChEBI" id="CHEBI:30013"/>
        <dbReference type="ChEBI" id="CHEBI:30616"/>
        <dbReference type="ChEBI" id="CHEBI:61977"/>
        <dbReference type="ChEBI" id="CHEBI:456216"/>
        <dbReference type="EC" id="2.7.11.1"/>
    </reaction>
</comment>
<dbReference type="Pfam" id="PF00069">
    <property type="entry name" value="Pkinase"/>
    <property type="match status" value="1"/>
</dbReference>
<keyword evidence="9" id="KW-0812">Transmembrane</keyword>
<evidence type="ECO:0000256" key="5">
    <source>
        <dbReference type="ARBA" id="ARBA00022777"/>
    </source>
</evidence>
<dbReference type="CDD" id="cd06577">
    <property type="entry name" value="PASTA_pknB"/>
    <property type="match status" value="3"/>
</dbReference>
<dbReference type="InterPro" id="IPR008271">
    <property type="entry name" value="Ser/Thr_kinase_AS"/>
</dbReference>
<sequence>MSDLTGELIDNRYLLQRLIASGGMATIYAGMDTRLDRPVAVKIMHAHLANDEAFVSRFIKEAKATAALSHPNIVSIQDQGWNEGGPPAVFLVMELVEGSTLRDFLNQQGSVSIEQMFQLMSPVLSALAAAHKIGIIHRDIKPENILISKDGRVKVADFGLARNMAIGQTMTVESSVVLGSVSYLSPEQVQRGVADARSDIYAVGIVLFEMLTGGKPYEGETPIQIAYRHVNDRIPSLQSIKSDIPIAISELVYAATAPNPDQRPRDAEELLSRFREIQAQIDPKKRQLSLELDLPPSITKKVAKRGKVSVGSALEGLKEKTSQLISTKPIKVSKPEDSIGTKKRKVSKRVKRNRIIALLLLVGLIFGGFKFLSIGKISVPSLVGMNQSEANKSLESLGLDLEIIEEVFSEDIPKGRIIASKPGGGGKISPDEKIGLILSKGQERILVPQLKGLTPDVASAQLSNLGLTVGEINESFDMQIAAGYVISTDPKDTSVVKRKAIVNLIVSKGIEQISLQSYVGKGGEQALSELTDMGFDVDAAYKFSDSVFKGQVISQSPEKLESIGKGSKIELIISKGPEFVFVPNVLGKNKNDASIDLENLGLRVKIKGSGKVNNISPAIGTKAKQGAIITLTLR</sequence>
<evidence type="ECO:0000256" key="3">
    <source>
        <dbReference type="ARBA" id="ARBA00022679"/>
    </source>
</evidence>
<evidence type="ECO:0000256" key="4">
    <source>
        <dbReference type="ARBA" id="ARBA00022741"/>
    </source>
</evidence>
<keyword evidence="9" id="KW-0472">Membrane</keyword>
<dbReference type="SUPFAM" id="SSF56112">
    <property type="entry name" value="Protein kinase-like (PK-like)"/>
    <property type="match status" value="1"/>
</dbReference>
<evidence type="ECO:0000256" key="9">
    <source>
        <dbReference type="SAM" id="Phobius"/>
    </source>
</evidence>
<dbReference type="InterPro" id="IPR005543">
    <property type="entry name" value="PASTA_dom"/>
</dbReference>
<dbReference type="InterPro" id="IPR011009">
    <property type="entry name" value="Kinase-like_dom_sf"/>
</dbReference>
<feature type="domain" description="PASTA" evidence="11">
    <location>
        <begin position="576"/>
        <end position="634"/>
    </location>
</feature>
<dbReference type="GO" id="GO:0005524">
    <property type="term" value="F:ATP binding"/>
    <property type="evidence" value="ECO:0007669"/>
    <property type="project" value="UniProtKB-KW"/>
</dbReference>
<keyword evidence="6" id="KW-0067">ATP-binding</keyword>
<dbReference type="NCBIfam" id="NF033483">
    <property type="entry name" value="PknB_PASTA_kin"/>
    <property type="match status" value="1"/>
</dbReference>
<dbReference type="GO" id="GO:0045717">
    <property type="term" value="P:negative regulation of fatty acid biosynthetic process"/>
    <property type="evidence" value="ECO:0007669"/>
    <property type="project" value="UniProtKB-ARBA"/>
</dbReference>
<keyword evidence="9" id="KW-1133">Transmembrane helix</keyword>
<feature type="transmembrane region" description="Helical" evidence="9">
    <location>
        <begin position="355"/>
        <end position="372"/>
    </location>
</feature>
<dbReference type="AlphaFoldDB" id="A0A249L4I0"/>
<keyword evidence="13" id="KW-1185">Reference proteome</keyword>
<evidence type="ECO:0000256" key="8">
    <source>
        <dbReference type="ARBA" id="ARBA00048679"/>
    </source>
</evidence>
<protein>
    <recommendedName>
        <fullName evidence="1">non-specific serine/threonine protein kinase</fullName>
        <ecNumber evidence="1">2.7.11.1</ecNumber>
    </recommendedName>
</protein>
<accession>A0A249L4I0</accession>
<evidence type="ECO:0000256" key="6">
    <source>
        <dbReference type="ARBA" id="ARBA00022840"/>
    </source>
</evidence>
<dbReference type="KEGG" id="nab:B1sIIB91_03660"/>
<evidence type="ECO:0000313" key="12">
    <source>
        <dbReference type="EMBL" id="ASY24001.1"/>
    </source>
</evidence>
<evidence type="ECO:0000313" key="13">
    <source>
        <dbReference type="Proteomes" id="UP000217210"/>
    </source>
</evidence>
<name>A0A249L4I0_9ACTN</name>
<feature type="domain" description="Protein kinase" evidence="10">
    <location>
        <begin position="13"/>
        <end position="275"/>
    </location>
</feature>
<dbReference type="InterPro" id="IPR000719">
    <property type="entry name" value="Prot_kinase_dom"/>
</dbReference>
<evidence type="ECO:0000259" key="11">
    <source>
        <dbReference type="PROSITE" id="PS51178"/>
    </source>
</evidence>
<dbReference type="PANTHER" id="PTHR43289:SF34">
    <property type="entry name" value="SERINE_THREONINE-PROTEIN KINASE YBDM-RELATED"/>
    <property type="match status" value="1"/>
</dbReference>
<dbReference type="Pfam" id="PF03793">
    <property type="entry name" value="PASTA"/>
    <property type="match status" value="4"/>
</dbReference>
<proteinExistence type="predicted"/>
<feature type="domain" description="PASTA" evidence="11">
    <location>
        <begin position="441"/>
        <end position="508"/>
    </location>
</feature>
<dbReference type="Gene3D" id="3.30.10.20">
    <property type="match status" value="4"/>
</dbReference>
<evidence type="ECO:0000256" key="2">
    <source>
        <dbReference type="ARBA" id="ARBA00022527"/>
    </source>
</evidence>
<keyword evidence="5 12" id="KW-0418">Kinase</keyword>
<comment type="catalytic activity">
    <reaction evidence="8">
        <text>L-seryl-[protein] + ATP = O-phospho-L-seryl-[protein] + ADP + H(+)</text>
        <dbReference type="Rhea" id="RHEA:17989"/>
        <dbReference type="Rhea" id="RHEA-COMP:9863"/>
        <dbReference type="Rhea" id="RHEA-COMP:11604"/>
        <dbReference type="ChEBI" id="CHEBI:15378"/>
        <dbReference type="ChEBI" id="CHEBI:29999"/>
        <dbReference type="ChEBI" id="CHEBI:30616"/>
        <dbReference type="ChEBI" id="CHEBI:83421"/>
        <dbReference type="ChEBI" id="CHEBI:456216"/>
        <dbReference type="EC" id="2.7.11.1"/>
    </reaction>
</comment>
<dbReference type="FunFam" id="1.10.510.10:FF:000021">
    <property type="entry name" value="Serine/threonine protein kinase"/>
    <property type="match status" value="1"/>
</dbReference>
<dbReference type="SMART" id="SM00220">
    <property type="entry name" value="S_TKc"/>
    <property type="match status" value="1"/>
</dbReference>
<keyword evidence="3" id="KW-0808">Transferase</keyword>
<gene>
    <name evidence="12" type="ORF">B1sIIB91_03660</name>
</gene>
<organism evidence="12 13">
    <name type="scientific">Candidatus Nanopelagicus abundans</name>
    <dbReference type="NCBI Taxonomy" id="1884916"/>
    <lineage>
        <taxon>Bacteria</taxon>
        <taxon>Bacillati</taxon>
        <taxon>Actinomycetota</taxon>
        <taxon>Actinomycetes</taxon>
        <taxon>Candidatus Nanopelagicales</taxon>
        <taxon>Candidatus Nanopelagicaceae</taxon>
        <taxon>Candidatus Nanopelagicus</taxon>
    </lineage>
</organism>
<evidence type="ECO:0000259" key="10">
    <source>
        <dbReference type="PROSITE" id="PS50011"/>
    </source>
</evidence>
<dbReference type="RefSeq" id="WP_095688263.1">
    <property type="nucleotide sequence ID" value="NZ_CP016779.1"/>
</dbReference>
<evidence type="ECO:0000256" key="1">
    <source>
        <dbReference type="ARBA" id="ARBA00012513"/>
    </source>
</evidence>
<dbReference type="SUPFAM" id="SSF54184">
    <property type="entry name" value="Penicillin-binding protein 2x (pbp-2x), c-terminal domain"/>
    <property type="match status" value="1"/>
</dbReference>
<dbReference type="FunFam" id="3.30.200.20:FF:000035">
    <property type="entry name" value="Serine/threonine protein kinase Stk1"/>
    <property type="match status" value="1"/>
</dbReference>
<reference evidence="12 13" key="1">
    <citation type="submission" date="2016-07" db="EMBL/GenBank/DDBJ databases">
        <title>High microdiversification within the ubiquitous acI lineage of Actinobacteria.</title>
        <authorList>
            <person name="Neuenschwander S.M."/>
            <person name="Salcher M."/>
            <person name="Ghai R."/>
            <person name="Pernthaler J."/>
        </authorList>
    </citation>
    <scope>NUCLEOTIDE SEQUENCE [LARGE SCALE GENOMIC DNA]</scope>
    <source>
        <strain evidence="12">MMS-IIB-91</strain>
    </source>
</reference>
<feature type="domain" description="PASTA" evidence="11">
    <location>
        <begin position="509"/>
        <end position="575"/>
    </location>
</feature>
<keyword evidence="4" id="KW-0547">Nucleotide-binding</keyword>
<keyword evidence="2" id="KW-0723">Serine/threonine-protein kinase</keyword>
<dbReference type="CDD" id="cd06575">
    <property type="entry name" value="PASTA_Pbp2x-like_2"/>
    <property type="match status" value="1"/>
</dbReference>
<dbReference type="Proteomes" id="UP000217210">
    <property type="component" value="Chromosome"/>
</dbReference>
<evidence type="ECO:0000256" key="7">
    <source>
        <dbReference type="ARBA" id="ARBA00047899"/>
    </source>
</evidence>
<dbReference type="GO" id="GO:0004674">
    <property type="term" value="F:protein serine/threonine kinase activity"/>
    <property type="evidence" value="ECO:0007669"/>
    <property type="project" value="UniProtKB-KW"/>
</dbReference>
<dbReference type="OrthoDB" id="9762169at2"/>
<dbReference type="PANTHER" id="PTHR43289">
    <property type="entry name" value="MITOGEN-ACTIVATED PROTEIN KINASE KINASE KINASE 20-RELATED"/>
    <property type="match status" value="1"/>
</dbReference>
<dbReference type="EMBL" id="CP016779">
    <property type="protein sequence ID" value="ASY24001.1"/>
    <property type="molecule type" value="Genomic_DNA"/>
</dbReference>
<dbReference type="PROSITE" id="PS51178">
    <property type="entry name" value="PASTA"/>
    <property type="match status" value="4"/>
</dbReference>
<dbReference type="SMART" id="SM00740">
    <property type="entry name" value="PASTA"/>
    <property type="match status" value="4"/>
</dbReference>